<dbReference type="GO" id="GO:0004414">
    <property type="term" value="F:homoserine O-acetyltransferase activity"/>
    <property type="evidence" value="ECO:0007669"/>
    <property type="project" value="UniProtKB-EC"/>
</dbReference>
<dbReference type="InterPro" id="IPR000073">
    <property type="entry name" value="AB_hydrolase_1"/>
</dbReference>
<evidence type="ECO:0000313" key="5">
    <source>
        <dbReference type="EMBL" id="MDX8152505.1"/>
    </source>
</evidence>
<keyword evidence="2" id="KW-0963">Cytoplasm</keyword>
<comment type="catalytic activity">
    <reaction evidence="2">
        <text>L-homoserine + succinyl-CoA = O-succinyl-L-homoserine + CoA</text>
        <dbReference type="Rhea" id="RHEA:22008"/>
        <dbReference type="ChEBI" id="CHEBI:57287"/>
        <dbReference type="ChEBI" id="CHEBI:57292"/>
        <dbReference type="ChEBI" id="CHEBI:57476"/>
        <dbReference type="ChEBI" id="CHEBI:57661"/>
        <dbReference type="EC" id="2.3.1.46"/>
    </reaction>
</comment>
<dbReference type="SUPFAM" id="SSF53474">
    <property type="entry name" value="alpha/beta-Hydrolases"/>
    <property type="match status" value="1"/>
</dbReference>
<feature type="binding site" evidence="2">
    <location>
        <position position="243"/>
    </location>
    <ligand>
        <name>substrate</name>
    </ligand>
</feature>
<evidence type="ECO:0000256" key="1">
    <source>
        <dbReference type="ARBA" id="ARBA00022679"/>
    </source>
</evidence>
<comment type="caution">
    <text evidence="2">Lacks conserved residue(s) required for the propagation of feature annotation.</text>
</comment>
<evidence type="ECO:0000259" key="4">
    <source>
        <dbReference type="Pfam" id="PF00561"/>
    </source>
</evidence>
<dbReference type="EMBL" id="JAXAVX010000006">
    <property type="protein sequence ID" value="MDX8152505.1"/>
    <property type="molecule type" value="Genomic_DNA"/>
</dbReference>
<evidence type="ECO:0000256" key="2">
    <source>
        <dbReference type="HAMAP-Rule" id="MF_00296"/>
    </source>
</evidence>
<dbReference type="EC" id="2.3.1.46" evidence="2"/>
<dbReference type="Proteomes" id="UP001277761">
    <property type="component" value="Unassembled WGS sequence"/>
</dbReference>
<keyword evidence="2" id="KW-0486">Methionine biosynthesis</keyword>
<name>A0ABU4VM18_9ACTN</name>
<dbReference type="PANTHER" id="PTHR32268:SF11">
    <property type="entry name" value="HOMOSERINE O-ACETYLTRANSFERASE"/>
    <property type="match status" value="1"/>
</dbReference>
<feature type="active site" description="Nucleophile" evidence="2">
    <location>
        <position position="173"/>
    </location>
</feature>
<dbReference type="InterPro" id="IPR029058">
    <property type="entry name" value="AB_hydrolase_fold"/>
</dbReference>
<evidence type="ECO:0000256" key="3">
    <source>
        <dbReference type="SAM" id="MobiDB-lite"/>
    </source>
</evidence>
<feature type="domain" description="AB hydrolase-1" evidence="4">
    <location>
        <begin position="69"/>
        <end position="380"/>
    </location>
</feature>
<dbReference type="RefSeq" id="WP_319954661.1">
    <property type="nucleotide sequence ID" value="NZ_JAXAVX010000006.1"/>
</dbReference>
<keyword evidence="2 5" id="KW-0012">Acyltransferase</keyword>
<dbReference type="Gene3D" id="3.40.50.1820">
    <property type="entry name" value="alpha/beta hydrolase"/>
    <property type="match status" value="1"/>
</dbReference>
<comment type="similarity">
    <text evidence="2">Belongs to the AB hydrolase superfamily. MetX family.</text>
</comment>
<dbReference type="HAMAP" id="MF_00296">
    <property type="entry name" value="MetX_acyltransf"/>
    <property type="match status" value="1"/>
</dbReference>
<gene>
    <name evidence="2" type="primary">metXS</name>
    <name evidence="5" type="ORF">SK069_12940</name>
</gene>
<sequence>MSTARTAESSPSAARGVPRTPGGLGLVRTSQAVLFTPEAPLELERGAVLAPVEVAYETYGTLDATASNVVVVPHALTGDAHAAGHHGDPARRGWWDVLIGPGRPIDTDRWFVVASNLLGGCRGTTGPSSPDPATGRPYGLDFPALTIGDLVRVQRALLRHLGVRRIHAVVGGSLGGMQALEWVLQAPEDVDRVVVIAASARLSAQSIALSTAAREAILRDPDFQGGRYHGTGRRPDAGLAAARMIGHVTYVSEEALERKFDRARRAPGGALPASGAEWLAPDFEVEHYLHHQAATFLDRFDPLSYLYLTRVMDHFDPFRDPARLAAAAAAGAHATVVSFDSDWRFGPPHSDRIARELAAAGVGVVRRSLTSPWGHDSFLLALPDYLAVVAAALEP</sequence>
<dbReference type="PANTHER" id="PTHR32268">
    <property type="entry name" value="HOMOSERINE O-ACETYLTRANSFERASE"/>
    <property type="match status" value="1"/>
</dbReference>
<proteinExistence type="inferred from homology"/>
<organism evidence="5 6">
    <name type="scientific">Patulibacter brassicae</name>
    <dbReference type="NCBI Taxonomy" id="1705717"/>
    <lineage>
        <taxon>Bacteria</taxon>
        <taxon>Bacillati</taxon>
        <taxon>Actinomycetota</taxon>
        <taxon>Thermoleophilia</taxon>
        <taxon>Solirubrobacterales</taxon>
        <taxon>Patulibacteraceae</taxon>
        <taxon>Patulibacter</taxon>
    </lineage>
</organism>
<dbReference type="InterPro" id="IPR008220">
    <property type="entry name" value="HAT_MetX-like"/>
</dbReference>
<dbReference type="Gene3D" id="1.10.1740.110">
    <property type="match status" value="1"/>
</dbReference>
<comment type="subcellular location">
    <subcellularLocation>
        <location evidence="2">Cytoplasm</location>
    </subcellularLocation>
</comment>
<feature type="active site" evidence="2">
    <location>
        <position position="342"/>
    </location>
</feature>
<keyword evidence="6" id="KW-1185">Reference proteome</keyword>
<feature type="region of interest" description="Disordered" evidence="3">
    <location>
        <begin position="1"/>
        <end position="23"/>
    </location>
</feature>
<keyword evidence="2" id="KW-0028">Amino-acid biosynthesis</keyword>
<feature type="active site" evidence="2">
    <location>
        <position position="375"/>
    </location>
</feature>
<accession>A0ABU4VM18</accession>
<dbReference type="PIRSF" id="PIRSF000443">
    <property type="entry name" value="Homoser_Ac_trans"/>
    <property type="match status" value="1"/>
</dbReference>
<comment type="pathway">
    <text evidence="2">Amino-acid biosynthesis; L-methionine biosynthesis via de novo pathway; O-succinyl-L-homoserine from L-homoserine: step 1/1.</text>
</comment>
<comment type="subunit">
    <text evidence="2">Homodimer.</text>
</comment>
<reference evidence="5 6" key="1">
    <citation type="submission" date="2023-11" db="EMBL/GenBank/DDBJ databases">
        <authorList>
            <person name="Xu M."/>
            <person name="Jiang T."/>
        </authorList>
    </citation>
    <scope>NUCLEOTIDE SEQUENCE [LARGE SCALE GENOMIC DNA]</scope>
    <source>
        <strain evidence="5 6">SD</strain>
    </source>
</reference>
<dbReference type="Pfam" id="PF00561">
    <property type="entry name" value="Abhydrolase_1"/>
    <property type="match status" value="1"/>
</dbReference>
<protein>
    <recommendedName>
        <fullName evidence="2">Homoserine O-succinyltransferase</fullName>
        <shortName evidence="2">HST</shortName>
        <ecNumber evidence="2">2.3.1.46</ecNumber>
    </recommendedName>
    <alternativeName>
        <fullName evidence="2">Homoserine transsuccinylase</fullName>
        <shortName evidence="2">HTS</shortName>
    </alternativeName>
</protein>
<dbReference type="NCBIfam" id="NF001209">
    <property type="entry name" value="PRK00175.1"/>
    <property type="match status" value="1"/>
</dbReference>
<feature type="binding site" evidence="2">
    <location>
        <position position="376"/>
    </location>
    <ligand>
        <name>substrate</name>
    </ligand>
</feature>
<feature type="site" description="Important for acyl-CoA specificity" evidence="2">
    <location>
        <position position="344"/>
    </location>
</feature>
<comment type="caution">
    <text evidence="5">The sequence shown here is derived from an EMBL/GenBank/DDBJ whole genome shotgun (WGS) entry which is preliminary data.</text>
</comment>
<feature type="compositionally biased region" description="Polar residues" evidence="3">
    <location>
        <begin position="1"/>
        <end position="12"/>
    </location>
</feature>
<dbReference type="NCBIfam" id="TIGR01392">
    <property type="entry name" value="homoserO_Ac_trn"/>
    <property type="match status" value="1"/>
</dbReference>
<keyword evidence="1 2" id="KW-0808">Transferase</keyword>
<evidence type="ECO:0000313" key="6">
    <source>
        <dbReference type="Proteomes" id="UP001277761"/>
    </source>
</evidence>
<comment type="function">
    <text evidence="2">Transfers a succinyl group from succinyl-CoA to L-homoserine, forming succinyl-L-homoserine.</text>
</comment>